<dbReference type="InterPro" id="IPR025714">
    <property type="entry name" value="Methyltranfer_dom"/>
</dbReference>
<dbReference type="NCBIfam" id="NF008823">
    <property type="entry name" value="PRK11873.1"/>
    <property type="match status" value="1"/>
</dbReference>
<evidence type="ECO:0000313" key="11">
    <source>
        <dbReference type="Proteomes" id="UP000228687"/>
    </source>
</evidence>
<dbReference type="PANTHER" id="PTHR43675:SF8">
    <property type="entry name" value="ARSENITE METHYLTRANSFERASE"/>
    <property type="match status" value="1"/>
</dbReference>
<keyword evidence="10" id="KW-0489">Methyltransferase</keyword>
<comment type="similarity">
    <text evidence="3">Belongs to the methyltransferase superfamily. Arsenite methyltransferase family.</text>
</comment>
<dbReference type="GO" id="GO:0032259">
    <property type="term" value="P:methylation"/>
    <property type="evidence" value="ECO:0007669"/>
    <property type="project" value="UniProtKB-KW"/>
</dbReference>
<evidence type="ECO:0000256" key="2">
    <source>
        <dbReference type="ARBA" id="ARBA00022691"/>
    </source>
</evidence>
<name>A0A2H0YXZ3_9BACT</name>
<dbReference type="SUPFAM" id="SSF53335">
    <property type="entry name" value="S-adenosyl-L-methionine-dependent methyltransferases"/>
    <property type="match status" value="1"/>
</dbReference>
<protein>
    <recommendedName>
        <fullName evidence="5">Arsenite methyltransferase</fullName>
        <ecNumber evidence="4">2.1.1.137</ecNumber>
    </recommendedName>
</protein>
<comment type="catalytic activity">
    <reaction evidence="6">
        <text>arsenic triglutathione + [thioredoxin]-dithiol + S-adenosyl-L-methionine + 2 H2O = methylarsonous acid + [thioredoxin]-disulfide + 3 glutathione + S-adenosyl-L-homocysteine + H(+)</text>
        <dbReference type="Rhea" id="RHEA:69460"/>
        <dbReference type="Rhea" id="RHEA-COMP:10698"/>
        <dbReference type="Rhea" id="RHEA-COMP:10700"/>
        <dbReference type="ChEBI" id="CHEBI:15377"/>
        <dbReference type="ChEBI" id="CHEBI:15378"/>
        <dbReference type="ChEBI" id="CHEBI:17826"/>
        <dbReference type="ChEBI" id="CHEBI:29950"/>
        <dbReference type="ChEBI" id="CHEBI:50058"/>
        <dbReference type="ChEBI" id="CHEBI:57856"/>
        <dbReference type="ChEBI" id="CHEBI:57925"/>
        <dbReference type="ChEBI" id="CHEBI:59789"/>
        <dbReference type="ChEBI" id="CHEBI:183640"/>
        <dbReference type="EC" id="2.1.1.137"/>
    </reaction>
</comment>
<evidence type="ECO:0000313" key="10">
    <source>
        <dbReference type="EMBL" id="PIS43296.1"/>
    </source>
</evidence>
<dbReference type="Pfam" id="PF13847">
    <property type="entry name" value="Methyltransf_31"/>
    <property type="match status" value="1"/>
</dbReference>
<evidence type="ECO:0000256" key="5">
    <source>
        <dbReference type="ARBA" id="ARBA00034545"/>
    </source>
</evidence>
<dbReference type="InterPro" id="IPR029063">
    <property type="entry name" value="SAM-dependent_MTases_sf"/>
</dbReference>
<reference evidence="11" key="1">
    <citation type="submission" date="2017-09" db="EMBL/GenBank/DDBJ databases">
        <title>Depth-based differentiation of microbial function through sediment-hosted aquifers and enrichment of novel symbionts in the deep terrestrial subsurface.</title>
        <authorList>
            <person name="Probst A.J."/>
            <person name="Ladd B."/>
            <person name="Jarett J.K."/>
            <person name="Geller-Mcgrath D.E."/>
            <person name="Sieber C.M.K."/>
            <person name="Emerson J.B."/>
            <person name="Anantharaman K."/>
            <person name="Thomas B.C."/>
            <person name="Malmstrom R."/>
            <person name="Stieglmeier M."/>
            <person name="Klingl A."/>
            <person name="Woyke T."/>
            <person name="Ryan C.M."/>
            <person name="Banfield J.F."/>
        </authorList>
    </citation>
    <scope>NUCLEOTIDE SEQUENCE [LARGE SCALE GENOMIC DNA]</scope>
</reference>
<keyword evidence="2" id="KW-0949">S-adenosyl-L-methionine</keyword>
<dbReference type="EMBL" id="PEXT01000043">
    <property type="protein sequence ID" value="PIS43296.1"/>
    <property type="molecule type" value="Genomic_DNA"/>
</dbReference>
<dbReference type="PANTHER" id="PTHR43675">
    <property type="entry name" value="ARSENITE METHYLTRANSFERASE"/>
    <property type="match status" value="1"/>
</dbReference>
<evidence type="ECO:0000256" key="7">
    <source>
        <dbReference type="ARBA" id="ARBA00047943"/>
    </source>
</evidence>
<dbReference type="AlphaFoldDB" id="A0A2H0YXZ3"/>
<evidence type="ECO:0000256" key="4">
    <source>
        <dbReference type="ARBA" id="ARBA00034521"/>
    </source>
</evidence>
<dbReference type="GO" id="GO:0030791">
    <property type="term" value="F:arsenite methyltransferase activity"/>
    <property type="evidence" value="ECO:0007669"/>
    <property type="project" value="UniProtKB-EC"/>
</dbReference>
<dbReference type="Gene3D" id="3.40.50.150">
    <property type="entry name" value="Vaccinia Virus protein VP39"/>
    <property type="match status" value="1"/>
</dbReference>
<evidence type="ECO:0000256" key="3">
    <source>
        <dbReference type="ARBA" id="ARBA00034487"/>
    </source>
</evidence>
<gene>
    <name evidence="10" type="ORF">COT23_02075</name>
</gene>
<comment type="catalytic activity">
    <reaction evidence="7">
        <text>arsenic triglutathione + 2 [thioredoxin]-dithiol + 2 S-adenosyl-L-methionine + H2O = dimethylarsinous acid + 2 [thioredoxin]-disulfide + 3 glutathione + 2 S-adenosyl-L-homocysteine + 2 H(+)</text>
        <dbReference type="Rhea" id="RHEA:69464"/>
        <dbReference type="Rhea" id="RHEA-COMP:10698"/>
        <dbReference type="Rhea" id="RHEA-COMP:10700"/>
        <dbReference type="ChEBI" id="CHEBI:15377"/>
        <dbReference type="ChEBI" id="CHEBI:15378"/>
        <dbReference type="ChEBI" id="CHEBI:23808"/>
        <dbReference type="ChEBI" id="CHEBI:29950"/>
        <dbReference type="ChEBI" id="CHEBI:50058"/>
        <dbReference type="ChEBI" id="CHEBI:57856"/>
        <dbReference type="ChEBI" id="CHEBI:57925"/>
        <dbReference type="ChEBI" id="CHEBI:59789"/>
        <dbReference type="ChEBI" id="CHEBI:183640"/>
        <dbReference type="EC" id="2.1.1.137"/>
    </reaction>
</comment>
<comment type="catalytic activity">
    <reaction evidence="8">
        <text>arsenic triglutathione + 3 [thioredoxin]-dithiol + 3 S-adenosyl-L-methionine = trimethylarsine + 3 [thioredoxin]-disulfide + 3 glutathione + 3 S-adenosyl-L-homocysteine + 3 H(+)</text>
        <dbReference type="Rhea" id="RHEA:69432"/>
        <dbReference type="Rhea" id="RHEA-COMP:10698"/>
        <dbReference type="Rhea" id="RHEA-COMP:10700"/>
        <dbReference type="ChEBI" id="CHEBI:15378"/>
        <dbReference type="ChEBI" id="CHEBI:27130"/>
        <dbReference type="ChEBI" id="CHEBI:29950"/>
        <dbReference type="ChEBI" id="CHEBI:50058"/>
        <dbReference type="ChEBI" id="CHEBI:57856"/>
        <dbReference type="ChEBI" id="CHEBI:57925"/>
        <dbReference type="ChEBI" id="CHEBI:59789"/>
        <dbReference type="ChEBI" id="CHEBI:183640"/>
        <dbReference type="EC" id="2.1.1.137"/>
    </reaction>
</comment>
<evidence type="ECO:0000259" key="9">
    <source>
        <dbReference type="Pfam" id="PF13847"/>
    </source>
</evidence>
<evidence type="ECO:0000256" key="1">
    <source>
        <dbReference type="ARBA" id="ARBA00022679"/>
    </source>
</evidence>
<feature type="domain" description="Methyltransferase" evidence="9">
    <location>
        <begin position="67"/>
        <end position="213"/>
    </location>
</feature>
<evidence type="ECO:0000256" key="6">
    <source>
        <dbReference type="ARBA" id="ARBA00047941"/>
    </source>
</evidence>
<sequence length="244" mass="26703">MKKETVKKIVKDKYKEIATKGTSCCCSCNKAKNISKSIGYSDEELKIVGEANLGLGCGNPLAFGKIKEGDVVLDLGSGAGIDSILAAQRVGSKGKVIGVDMTEEMIDKARENAKKYNITNVEFLLGEIENLPLKDNSVDTVITNCVINLTPDKAKTFNEAYRVLKPGGKIYLSDIVLLEELSKEQRNNKDLLSGCVAGALLKEDYLNKIESAGFKVRILYENKKISKEQYNGIALESLMVELIK</sequence>
<dbReference type="EC" id="2.1.1.137" evidence="4"/>
<dbReference type="InterPro" id="IPR026669">
    <property type="entry name" value="Arsenite_MeTrfase-like"/>
</dbReference>
<organism evidence="10 11">
    <name type="scientific">Candidatus Kaiserbacteria bacterium CG08_land_8_20_14_0_20_50_21</name>
    <dbReference type="NCBI Taxonomy" id="1974604"/>
    <lineage>
        <taxon>Bacteria</taxon>
        <taxon>Candidatus Kaiseribacteriota</taxon>
    </lineage>
</organism>
<comment type="caution">
    <text evidence="10">The sequence shown here is derived from an EMBL/GenBank/DDBJ whole genome shotgun (WGS) entry which is preliminary data.</text>
</comment>
<accession>A0A2H0YXZ3</accession>
<dbReference type="CDD" id="cd02440">
    <property type="entry name" value="AdoMet_MTases"/>
    <property type="match status" value="1"/>
</dbReference>
<keyword evidence="1 10" id="KW-0808">Transferase</keyword>
<evidence type="ECO:0000256" key="8">
    <source>
        <dbReference type="ARBA" id="ARBA00048428"/>
    </source>
</evidence>
<proteinExistence type="inferred from homology"/>
<dbReference type="Proteomes" id="UP000228687">
    <property type="component" value="Unassembled WGS sequence"/>
</dbReference>